<keyword evidence="2" id="KW-0812">Transmembrane</keyword>
<evidence type="ECO:0000256" key="1">
    <source>
        <dbReference type="SAM" id="Coils"/>
    </source>
</evidence>
<feature type="transmembrane region" description="Helical" evidence="2">
    <location>
        <begin position="59"/>
        <end position="79"/>
    </location>
</feature>
<feature type="coiled-coil region" evidence="1">
    <location>
        <begin position="31"/>
        <end position="65"/>
    </location>
</feature>
<dbReference type="EMBL" id="AP017646">
    <property type="protein sequence ID" value="BAW29905.1"/>
    <property type="molecule type" value="Genomic_DNA"/>
</dbReference>
<name>A0A1I7AER0_METTE</name>
<evidence type="ECO:0000313" key="6">
    <source>
        <dbReference type="Proteomes" id="UP000323733"/>
    </source>
</evidence>
<organism evidence="4 6">
    <name type="scientific">Methanosarcina thermophila</name>
    <dbReference type="NCBI Taxonomy" id="2210"/>
    <lineage>
        <taxon>Archaea</taxon>
        <taxon>Methanobacteriati</taxon>
        <taxon>Methanobacteriota</taxon>
        <taxon>Stenosarchaea group</taxon>
        <taxon>Methanomicrobia</taxon>
        <taxon>Methanosarcinales</taxon>
        <taxon>Methanosarcinaceae</taxon>
        <taxon>Methanosarcina</taxon>
    </lineage>
</organism>
<dbReference type="EMBL" id="FPAO01000008">
    <property type="protein sequence ID" value="SFT73421.1"/>
    <property type="molecule type" value="Genomic_DNA"/>
</dbReference>
<gene>
    <name evidence="3" type="ORF">MESMT1_1975</name>
    <name evidence="4" type="ORF">SAMN02910340_02095</name>
</gene>
<evidence type="ECO:0000313" key="5">
    <source>
        <dbReference type="Proteomes" id="UP000265557"/>
    </source>
</evidence>
<dbReference type="RefSeq" id="WP_149761804.1">
    <property type="nucleotide sequence ID" value="NZ_FPAO01000008.1"/>
</dbReference>
<dbReference type="Proteomes" id="UP000265557">
    <property type="component" value="Chromosome"/>
</dbReference>
<dbReference type="AlphaFoldDB" id="A0A1I7AER0"/>
<reference evidence="4 6" key="2">
    <citation type="submission" date="2016-10" db="EMBL/GenBank/DDBJ databases">
        <authorList>
            <person name="Varghese N."/>
            <person name="Submissions S."/>
        </authorList>
    </citation>
    <scope>NUCLEOTIDE SEQUENCE [LARGE SCALE GENOMIC DNA]</scope>
    <source>
        <strain evidence="4 6">DSM 11855</strain>
    </source>
</reference>
<accession>A0A3G9CUT8</accession>
<keyword evidence="2" id="KW-0472">Membrane</keyword>
<keyword evidence="2" id="KW-1133">Transmembrane helix</keyword>
<keyword evidence="1" id="KW-0175">Coiled coil</keyword>
<evidence type="ECO:0000313" key="3">
    <source>
        <dbReference type="EMBL" id="BAW29905.1"/>
    </source>
</evidence>
<keyword evidence="6" id="KW-1185">Reference proteome</keyword>
<accession>A0A1I7AER0</accession>
<evidence type="ECO:0000313" key="4">
    <source>
        <dbReference type="EMBL" id="SFT73421.1"/>
    </source>
</evidence>
<protein>
    <submittedName>
        <fullName evidence="4">Uncharacterized protein</fullName>
    </submittedName>
</protein>
<dbReference type="Proteomes" id="UP000323733">
    <property type="component" value="Unassembled WGS sequence"/>
</dbReference>
<sequence>MVECGTVTHEQCEKYREKLRGEVQGCIFQEREDRKEDQDRLEKGMERLENRMERMNSKLSAVVLELLVGLILGVIAFLLGRT</sequence>
<evidence type="ECO:0000256" key="2">
    <source>
        <dbReference type="SAM" id="Phobius"/>
    </source>
</evidence>
<reference evidence="3 5" key="1">
    <citation type="submission" date="2016-09" db="EMBL/GenBank/DDBJ databases">
        <title>Complete Genome Sequence of Methanosarcina thermophila MT-1.</title>
        <authorList>
            <person name="Kouzuma A."/>
        </authorList>
    </citation>
    <scope>NUCLEOTIDE SEQUENCE [LARGE SCALE GENOMIC DNA]</scope>
    <source>
        <strain evidence="3 5">MT-1</strain>
    </source>
</reference>
<proteinExistence type="predicted"/>